<feature type="region of interest" description="Disordered" evidence="1">
    <location>
        <begin position="335"/>
        <end position="379"/>
    </location>
</feature>
<feature type="compositionally biased region" description="Polar residues" evidence="1">
    <location>
        <begin position="171"/>
        <end position="197"/>
    </location>
</feature>
<evidence type="ECO:0000256" key="1">
    <source>
        <dbReference type="SAM" id="MobiDB-lite"/>
    </source>
</evidence>
<feature type="region of interest" description="Disordered" evidence="1">
    <location>
        <begin position="171"/>
        <end position="203"/>
    </location>
</feature>
<protein>
    <submittedName>
        <fullName evidence="3">TPX2 central domain-containing protein</fullName>
    </submittedName>
</protein>
<reference evidence="3" key="1">
    <citation type="submission" date="2022-11" db="UniProtKB">
        <authorList>
            <consortium name="WormBaseParasite"/>
        </authorList>
    </citation>
    <scope>IDENTIFICATION</scope>
</reference>
<feature type="compositionally biased region" description="Low complexity" evidence="1">
    <location>
        <begin position="526"/>
        <end position="536"/>
    </location>
</feature>
<organism evidence="2 3">
    <name type="scientific">Setaria digitata</name>
    <dbReference type="NCBI Taxonomy" id="48799"/>
    <lineage>
        <taxon>Eukaryota</taxon>
        <taxon>Metazoa</taxon>
        <taxon>Ecdysozoa</taxon>
        <taxon>Nematoda</taxon>
        <taxon>Chromadorea</taxon>
        <taxon>Rhabditida</taxon>
        <taxon>Spirurina</taxon>
        <taxon>Spiruromorpha</taxon>
        <taxon>Filarioidea</taxon>
        <taxon>Setariidae</taxon>
        <taxon>Setaria</taxon>
    </lineage>
</organism>
<evidence type="ECO:0000313" key="3">
    <source>
        <dbReference type="WBParaSite" id="sdigi.contig573.g9057.t1"/>
    </source>
</evidence>
<sequence length="585" mass="64372">MCDDDSFNVATVPRHSVFGGQADSGNGDDESTLGDRFFDLLHLQTDTVAKSDISHCMPLHDKHKRVPSNVEQQFERISAAPIKVTHTGTATNTTDQSAENLQENVPFELNRLAMFRPPSRTRLSSRRSNTVLRGENAVQISTCTVELSHDGILRSNGSVDKEIRNRSLKVLSNSSNPPTKTLRCNVSRPSDPTQARQRSLDRELGRVQPAEVKRWIRSTTCQPAVKVRAASAEPRVQRPLVSLMRTNGSLGRKVMETGTRIRLLNPYCIRSASTDAVASGNAVKAKSVAKTNGIMAIQSQNGTACIRTDSNSGNVVSNVGATRKFPYMGPETRARAKMKQSNQVVESNKISSKSTMSTPKRSTSVKSVHSRPPLFDPNVARNAVMKSSASASSCKLENLISSEATISDPILKWWKSRIDFLYSGEDQDDENGRVSRPRTRITHGPIRIRNTKGGVKGTDGLPPIESESRFRQSLTRRAKGGDSLDRDVTRITGKENEGEVWTVIAKKPEPVSEFAPCLRNRVAAKATKASTPSTHAVKVSHTSRSKAGGTDVLSNRRRRTEEEREAFFRRLSTPKTITATKKCTK</sequence>
<proteinExistence type="predicted"/>
<name>A0A915PXT1_9BILA</name>
<feature type="compositionally biased region" description="Polar residues" evidence="1">
    <location>
        <begin position="339"/>
        <end position="367"/>
    </location>
</feature>
<evidence type="ECO:0000313" key="2">
    <source>
        <dbReference type="Proteomes" id="UP000887581"/>
    </source>
</evidence>
<accession>A0A915PXT1</accession>
<keyword evidence="2" id="KW-1185">Reference proteome</keyword>
<dbReference type="AlphaFoldDB" id="A0A915PXT1"/>
<feature type="region of interest" description="Disordered" evidence="1">
    <location>
        <begin position="526"/>
        <end position="564"/>
    </location>
</feature>
<dbReference type="Proteomes" id="UP000887581">
    <property type="component" value="Unplaced"/>
</dbReference>
<dbReference type="WBParaSite" id="sdigi.contig573.g9057.t1">
    <property type="protein sequence ID" value="sdigi.contig573.g9057.t1"/>
    <property type="gene ID" value="sdigi.contig573.g9057"/>
</dbReference>